<protein>
    <submittedName>
        <fullName evidence="2">Uncharacterized protein</fullName>
    </submittedName>
</protein>
<reference evidence="2" key="1">
    <citation type="submission" date="2020-05" db="EMBL/GenBank/DDBJ databases">
        <title>WGS assembly of Panicum virgatum.</title>
        <authorList>
            <person name="Lovell J.T."/>
            <person name="Jenkins J."/>
            <person name="Shu S."/>
            <person name="Juenger T.E."/>
            <person name="Schmutz J."/>
        </authorList>
    </citation>
    <scope>NUCLEOTIDE SEQUENCE</scope>
    <source>
        <strain evidence="2">AP13</strain>
    </source>
</reference>
<gene>
    <name evidence="2" type="ORF">PVAP13_1KG527000</name>
</gene>
<evidence type="ECO:0000313" key="2">
    <source>
        <dbReference type="EMBL" id="KAG2662118.1"/>
    </source>
</evidence>
<evidence type="ECO:0000256" key="1">
    <source>
        <dbReference type="SAM" id="MobiDB-lite"/>
    </source>
</evidence>
<comment type="caution">
    <text evidence="2">The sequence shown here is derived from an EMBL/GenBank/DDBJ whole genome shotgun (WGS) entry which is preliminary data.</text>
</comment>
<keyword evidence="3" id="KW-1185">Reference proteome</keyword>
<feature type="region of interest" description="Disordered" evidence="1">
    <location>
        <begin position="173"/>
        <end position="291"/>
    </location>
</feature>
<name>A0A8T0XT07_PANVG</name>
<feature type="compositionally biased region" description="Low complexity" evidence="1">
    <location>
        <begin position="87"/>
        <end position="103"/>
    </location>
</feature>
<organism evidence="2 3">
    <name type="scientific">Panicum virgatum</name>
    <name type="common">Blackwell switchgrass</name>
    <dbReference type="NCBI Taxonomy" id="38727"/>
    <lineage>
        <taxon>Eukaryota</taxon>
        <taxon>Viridiplantae</taxon>
        <taxon>Streptophyta</taxon>
        <taxon>Embryophyta</taxon>
        <taxon>Tracheophyta</taxon>
        <taxon>Spermatophyta</taxon>
        <taxon>Magnoliopsida</taxon>
        <taxon>Liliopsida</taxon>
        <taxon>Poales</taxon>
        <taxon>Poaceae</taxon>
        <taxon>PACMAD clade</taxon>
        <taxon>Panicoideae</taxon>
        <taxon>Panicodae</taxon>
        <taxon>Paniceae</taxon>
        <taxon>Panicinae</taxon>
        <taxon>Panicum</taxon>
        <taxon>Panicum sect. Hiantes</taxon>
    </lineage>
</organism>
<feature type="compositionally biased region" description="Low complexity" evidence="1">
    <location>
        <begin position="183"/>
        <end position="196"/>
    </location>
</feature>
<feature type="compositionally biased region" description="Basic and acidic residues" evidence="1">
    <location>
        <begin position="230"/>
        <end position="240"/>
    </location>
</feature>
<feature type="compositionally biased region" description="Basic residues" evidence="1">
    <location>
        <begin position="1"/>
        <end position="17"/>
    </location>
</feature>
<dbReference type="AlphaFoldDB" id="A0A8T0XT07"/>
<dbReference type="EMBL" id="CM029037">
    <property type="protein sequence ID" value="KAG2662118.1"/>
    <property type="molecule type" value="Genomic_DNA"/>
</dbReference>
<sequence length="354" mass="38274">MIGTPPRRKAESKKRLRWGGADAAKPPAQSATRPPHGRLFLDRTGAARRDRPVAAGRPELERRAWPRLHVLPHAAPPELAARRGEQSATGSSSSSTPTWAAWPCRPQRPLHRSHVVVARHPGRRRDPSTFILLTGSDPVPRRCPVSVRTGPAWFSCRDLVVLAGTRLPDLRLREGNRGAGPHADAAASGRQAGSRATTTRLVSARKRYDRQGNDEHPRRQAAPCPATVPSRDKSRGEEPPPARSRVSAPCHCQPPPTSRPHPDPHAHGAAQPPPPPPPHHHPSRSRTGADEPRHPMAAAFLALANPASASLLLLLHRLQAQTRPAAAVGCSSWRGPGSPDRKGLIGAAHRAFWI</sequence>
<dbReference type="Proteomes" id="UP000823388">
    <property type="component" value="Chromosome 1K"/>
</dbReference>
<feature type="compositionally biased region" description="Basic and acidic residues" evidence="1">
    <location>
        <begin position="209"/>
        <end position="218"/>
    </location>
</feature>
<evidence type="ECO:0000313" key="3">
    <source>
        <dbReference type="Proteomes" id="UP000823388"/>
    </source>
</evidence>
<feature type="compositionally biased region" description="Basic and acidic residues" evidence="1">
    <location>
        <begin position="39"/>
        <end position="60"/>
    </location>
</feature>
<proteinExistence type="predicted"/>
<accession>A0A8T0XT07</accession>
<feature type="region of interest" description="Disordered" evidence="1">
    <location>
        <begin position="79"/>
        <end position="105"/>
    </location>
</feature>
<feature type="region of interest" description="Disordered" evidence="1">
    <location>
        <begin position="1"/>
        <end position="60"/>
    </location>
</feature>